<reference evidence="3" key="1">
    <citation type="journal article" date="2019" name="Int. J. Syst. Evol. Microbiol.">
        <title>The Global Catalogue of Microorganisms (GCM) 10K type strain sequencing project: providing services to taxonomists for standard genome sequencing and annotation.</title>
        <authorList>
            <consortium name="The Broad Institute Genomics Platform"/>
            <consortium name="The Broad Institute Genome Sequencing Center for Infectious Disease"/>
            <person name="Wu L."/>
            <person name="Ma J."/>
        </authorList>
    </citation>
    <scope>NUCLEOTIDE SEQUENCE [LARGE SCALE GENOMIC DNA]</scope>
    <source>
        <strain evidence="3">JCM 17316</strain>
    </source>
</reference>
<dbReference type="RefSeq" id="WP_345023529.1">
    <property type="nucleotide sequence ID" value="NZ_BAABDO010000080.1"/>
</dbReference>
<dbReference type="EMBL" id="BAABDO010000080">
    <property type="protein sequence ID" value="GAA4149619.1"/>
    <property type="molecule type" value="Genomic_DNA"/>
</dbReference>
<dbReference type="Proteomes" id="UP001500266">
    <property type="component" value="Unassembled WGS sequence"/>
</dbReference>
<evidence type="ECO:0000256" key="1">
    <source>
        <dbReference type="SAM" id="Phobius"/>
    </source>
</evidence>
<evidence type="ECO:0000313" key="2">
    <source>
        <dbReference type="EMBL" id="GAA4149619.1"/>
    </source>
</evidence>
<evidence type="ECO:0008006" key="4">
    <source>
        <dbReference type="Google" id="ProtNLM"/>
    </source>
</evidence>
<accession>A0ABP7Z884</accession>
<sequence>MGQPPMGPPPKRSGSGPFIALIVGGALVVVLLIAVALVFVVRGGSEPTPAERLRAAAGGLSSARAMTFKGSFGTTTSGISGELKITKGGRILGDVTADGSRMTLLSVDDDLFVKADRSYWQRQTSLLTTPYYLKDGQQWGRVSSTEINLSFKRKLTPAALASEMRSSTSYRLTERETTVGGRKAVLVASSLASFYLTDDDDHPELLRYESTYPRVAADVTVQSGNGGAATVSEIRSRIGELRDSFDARSRPSVVSWDDTPCKANSNSCRVRGQVRPPLGTTSSTTIEVRYTLRAGSTTGRELGTCTKSITVSSSTPEWVACDVTGSAWRSFSRGSETRYYMSAQFKVSGASDSDIQRMQSALDQE</sequence>
<keyword evidence="3" id="KW-1185">Reference proteome</keyword>
<feature type="transmembrane region" description="Helical" evidence="1">
    <location>
        <begin position="18"/>
        <end position="41"/>
    </location>
</feature>
<gene>
    <name evidence="2" type="ORF">GCM10022416_45180</name>
</gene>
<keyword evidence="1" id="KW-0812">Transmembrane</keyword>
<protein>
    <recommendedName>
        <fullName evidence="4">LppX_LprAFG lipoprotein</fullName>
    </recommendedName>
</protein>
<keyword evidence="1" id="KW-0472">Membrane</keyword>
<organism evidence="2 3">
    <name type="scientific">Actinomadura keratinilytica</name>
    <dbReference type="NCBI Taxonomy" id="547461"/>
    <lineage>
        <taxon>Bacteria</taxon>
        <taxon>Bacillati</taxon>
        <taxon>Actinomycetota</taxon>
        <taxon>Actinomycetes</taxon>
        <taxon>Streptosporangiales</taxon>
        <taxon>Thermomonosporaceae</taxon>
        <taxon>Actinomadura</taxon>
    </lineage>
</organism>
<name>A0ABP7Z884_9ACTN</name>
<proteinExistence type="predicted"/>
<comment type="caution">
    <text evidence="2">The sequence shown here is derived from an EMBL/GenBank/DDBJ whole genome shotgun (WGS) entry which is preliminary data.</text>
</comment>
<keyword evidence="1" id="KW-1133">Transmembrane helix</keyword>
<evidence type="ECO:0000313" key="3">
    <source>
        <dbReference type="Proteomes" id="UP001500266"/>
    </source>
</evidence>